<dbReference type="SMART" id="SM00421">
    <property type="entry name" value="HTH_LUXR"/>
    <property type="match status" value="1"/>
</dbReference>
<dbReference type="PANTHER" id="PTHR16305">
    <property type="entry name" value="TESTICULAR SOLUBLE ADENYLYL CYCLASE"/>
    <property type="match status" value="1"/>
</dbReference>
<dbReference type="Gene3D" id="1.10.10.10">
    <property type="entry name" value="Winged helix-like DNA-binding domain superfamily/Winged helix DNA-binding domain"/>
    <property type="match status" value="1"/>
</dbReference>
<evidence type="ECO:0000256" key="2">
    <source>
        <dbReference type="ARBA" id="ARBA00022840"/>
    </source>
</evidence>
<dbReference type="GO" id="GO:0016887">
    <property type="term" value="F:ATP hydrolysis activity"/>
    <property type="evidence" value="ECO:0007669"/>
    <property type="project" value="InterPro"/>
</dbReference>
<accession>A0A1H9P6M6</accession>
<gene>
    <name evidence="4" type="ORF">SAMN04487818_103294</name>
</gene>
<dbReference type="Proteomes" id="UP000199051">
    <property type="component" value="Unassembled WGS sequence"/>
</dbReference>
<dbReference type="GO" id="GO:0006355">
    <property type="term" value="P:regulation of DNA-templated transcription"/>
    <property type="evidence" value="ECO:0007669"/>
    <property type="project" value="InterPro"/>
</dbReference>
<sequence>MALVERGSAVEALVGHLAECALGGARVVAVAGGPASGKSSLLDLFADRVADSGALLLSASGSRGERDIPLGAVRQLESGLPAAEGEFVDRVLGVARERSVVLAVDDVQHVDAASLGLLAQLRARAVGLPVLLVVTDWELLSGPLTTHADHRLRLGLLTESGVAELLRAELGDDTAAVAYHRVTGGNPLLLHALIADNRSDPTAAEPGFAFRQAVVACLHRWEPRLLAVARALAVLETWSSPGALAELTDQTEAVAARLTGVLTSAGVLVGWRLRHEAIRTAVLGGLTPAESARLHLRAARVLHRRRARPMDVARLVVASGEVAEQVLDEWVVEVLRAAALDAIATDRGEFAVRCLELALPMTSGRVREQTAADLAGALWRHNPADAHFLSEVDPVTALRFTLWHSEPDSSTEDVGLALANQWIRGSRLSLSVFTPWERAAAALLPGLTGGALTDVVANAEQVLHACPLGDRTVEVLAGAVTALVLADRVDLAERWCLKLIGEAEQRRATTWLALLGAVSAEVELRQGAVRSACETAQRSLDLLPARSWGVLIGLPLATMIAADTAMGITDSPALREVVPDDMGDTLIGARYLRARGHHYLASDRVLAAIADFQACGRIVTAAGADLPGLVPWRTDLAEAHLRFGRRRAATHLARAQADLPAAAAHHTRARTVRVFALAGHQPVRLLQEAADSFRATGDRYSAAVTTAELSAAIAARGDTTRARRVAKNAADEASACGVGALLTRLPARRDTHDHTTLSDAEHRVATLAALGHTNREIAHKLFITISTVEQHLTKIYRKLGVRKRADLHAGLSVHRGASGLLGGAR</sequence>
<protein>
    <submittedName>
        <fullName evidence="4">AAA ATPase domain-containing protein</fullName>
    </submittedName>
</protein>
<evidence type="ECO:0000259" key="3">
    <source>
        <dbReference type="PROSITE" id="PS50043"/>
    </source>
</evidence>
<dbReference type="InterPro" id="IPR049945">
    <property type="entry name" value="AAA_22"/>
</dbReference>
<dbReference type="PROSITE" id="PS50043">
    <property type="entry name" value="HTH_LUXR_2"/>
    <property type="match status" value="1"/>
</dbReference>
<dbReference type="InterPro" id="IPR036388">
    <property type="entry name" value="WH-like_DNA-bd_sf"/>
</dbReference>
<dbReference type="InterPro" id="IPR027417">
    <property type="entry name" value="P-loop_NTPase"/>
</dbReference>
<keyword evidence="2" id="KW-0067">ATP-binding</keyword>
<feature type="domain" description="HTH luxR-type" evidence="3">
    <location>
        <begin position="750"/>
        <end position="815"/>
    </location>
</feature>
<dbReference type="AlphaFoldDB" id="A0A1H9P6M6"/>
<dbReference type="GO" id="GO:0005737">
    <property type="term" value="C:cytoplasm"/>
    <property type="evidence" value="ECO:0007669"/>
    <property type="project" value="TreeGrafter"/>
</dbReference>
<organism evidence="4 5">
    <name type="scientific">Actinokineospora terrae</name>
    <dbReference type="NCBI Taxonomy" id="155974"/>
    <lineage>
        <taxon>Bacteria</taxon>
        <taxon>Bacillati</taxon>
        <taxon>Actinomycetota</taxon>
        <taxon>Actinomycetes</taxon>
        <taxon>Pseudonocardiales</taxon>
        <taxon>Pseudonocardiaceae</taxon>
        <taxon>Actinokineospora</taxon>
    </lineage>
</organism>
<dbReference type="InterPro" id="IPR000792">
    <property type="entry name" value="Tscrpt_reg_LuxR_C"/>
</dbReference>
<evidence type="ECO:0000256" key="1">
    <source>
        <dbReference type="ARBA" id="ARBA00022741"/>
    </source>
</evidence>
<proteinExistence type="predicted"/>
<dbReference type="GO" id="GO:0004016">
    <property type="term" value="F:adenylate cyclase activity"/>
    <property type="evidence" value="ECO:0007669"/>
    <property type="project" value="TreeGrafter"/>
</dbReference>
<dbReference type="STRING" id="155974.SAMN04487818_103294"/>
<dbReference type="RefSeq" id="WP_092775721.1">
    <property type="nucleotide sequence ID" value="NZ_FOGI01000003.1"/>
</dbReference>
<dbReference type="GO" id="GO:0003677">
    <property type="term" value="F:DNA binding"/>
    <property type="evidence" value="ECO:0007669"/>
    <property type="project" value="InterPro"/>
</dbReference>
<dbReference type="SUPFAM" id="SSF52540">
    <property type="entry name" value="P-loop containing nucleoside triphosphate hydrolases"/>
    <property type="match status" value="1"/>
</dbReference>
<dbReference type="Pfam" id="PF00196">
    <property type="entry name" value="GerE"/>
    <property type="match status" value="1"/>
</dbReference>
<dbReference type="PANTHER" id="PTHR16305:SF28">
    <property type="entry name" value="GUANYLATE CYCLASE DOMAIN-CONTAINING PROTEIN"/>
    <property type="match status" value="1"/>
</dbReference>
<keyword evidence="1" id="KW-0547">Nucleotide-binding</keyword>
<name>A0A1H9P6M6_9PSEU</name>
<reference evidence="5" key="1">
    <citation type="submission" date="2016-10" db="EMBL/GenBank/DDBJ databases">
        <authorList>
            <person name="Varghese N."/>
            <person name="Submissions S."/>
        </authorList>
    </citation>
    <scope>NUCLEOTIDE SEQUENCE [LARGE SCALE GENOMIC DNA]</scope>
    <source>
        <strain evidence="5">DSM 44260</strain>
    </source>
</reference>
<dbReference type="InterPro" id="IPR016032">
    <property type="entry name" value="Sig_transdc_resp-reg_C-effctor"/>
</dbReference>
<dbReference type="GO" id="GO:0005524">
    <property type="term" value="F:ATP binding"/>
    <property type="evidence" value="ECO:0007669"/>
    <property type="project" value="UniProtKB-KW"/>
</dbReference>
<dbReference type="Pfam" id="PF13401">
    <property type="entry name" value="AAA_22"/>
    <property type="match status" value="1"/>
</dbReference>
<dbReference type="CDD" id="cd06170">
    <property type="entry name" value="LuxR_C_like"/>
    <property type="match status" value="1"/>
</dbReference>
<evidence type="ECO:0000313" key="4">
    <source>
        <dbReference type="EMBL" id="SER43233.1"/>
    </source>
</evidence>
<dbReference type="SUPFAM" id="SSF46894">
    <property type="entry name" value="C-terminal effector domain of the bipartite response regulators"/>
    <property type="match status" value="1"/>
</dbReference>
<dbReference type="EMBL" id="FOGI01000003">
    <property type="protein sequence ID" value="SER43233.1"/>
    <property type="molecule type" value="Genomic_DNA"/>
</dbReference>
<dbReference type="PRINTS" id="PR00038">
    <property type="entry name" value="HTHLUXR"/>
</dbReference>
<evidence type="ECO:0000313" key="5">
    <source>
        <dbReference type="Proteomes" id="UP000199051"/>
    </source>
</evidence>
<keyword evidence="5" id="KW-1185">Reference proteome</keyword>